<comment type="function">
    <text evidence="4">Functions as a two-component phosphorelay mediators between cytokinin sensor histidine kinases and response regulators (B-type ARRs). Plays an important role in propagating cytokinin signal transduction.</text>
</comment>
<evidence type="ECO:0000256" key="3">
    <source>
        <dbReference type="PROSITE-ProRule" id="PRU00110"/>
    </source>
</evidence>
<comment type="domain">
    <text evidence="4">Histidine-containing phosphotransfer domain (HPt) contains an active histidine that mediates the phosphotransfer.</text>
</comment>
<dbReference type="InterPro" id="IPR036641">
    <property type="entry name" value="HPT_dom_sf"/>
</dbReference>
<proteinExistence type="predicted"/>
<evidence type="ECO:0000256" key="2">
    <source>
        <dbReference type="ARBA" id="ARBA00023012"/>
    </source>
</evidence>
<gene>
    <name evidence="6" type="ORF">Dsin_011643</name>
</gene>
<evidence type="ECO:0000259" key="5">
    <source>
        <dbReference type="PROSITE" id="PS50894"/>
    </source>
</evidence>
<dbReference type="Gene3D" id="1.20.120.160">
    <property type="entry name" value="HPT domain"/>
    <property type="match status" value="1"/>
</dbReference>
<protein>
    <recommendedName>
        <fullName evidence="4">Histidine-containing phosphotransfer protein</fullName>
    </recommendedName>
</protein>
<evidence type="ECO:0000256" key="1">
    <source>
        <dbReference type="ARBA" id="ARBA00022864"/>
    </source>
</evidence>
<keyword evidence="7" id="KW-1185">Reference proteome</keyword>
<reference evidence="6" key="1">
    <citation type="journal article" date="2023" name="Plant J.">
        <title>Genome sequences and population genomics provide insights into the demographic history, inbreeding, and mutation load of two 'living fossil' tree species of Dipteronia.</title>
        <authorList>
            <person name="Feng Y."/>
            <person name="Comes H.P."/>
            <person name="Chen J."/>
            <person name="Zhu S."/>
            <person name="Lu R."/>
            <person name="Zhang X."/>
            <person name="Li P."/>
            <person name="Qiu J."/>
            <person name="Olsen K.M."/>
            <person name="Qiu Y."/>
        </authorList>
    </citation>
    <scope>NUCLEOTIDE SEQUENCE</scope>
    <source>
        <strain evidence="6">NBL</strain>
    </source>
</reference>
<sequence length="111" mass="13119">MDREHLRQQIATMRQSMFDEGILDQHFIQLEQLERDGIPDFAEDLTALYFRDTIQRLAFVEKEMEKTSYDFEEVKRRLYQLNGSSASIGAIRVKNAVMQAWQFFHEGNIEG</sequence>
<dbReference type="Proteomes" id="UP001281410">
    <property type="component" value="Unassembled WGS sequence"/>
</dbReference>
<dbReference type="GO" id="GO:0005829">
    <property type="term" value="C:cytosol"/>
    <property type="evidence" value="ECO:0007669"/>
    <property type="project" value="UniProtKB-SubCell"/>
</dbReference>
<dbReference type="GO" id="GO:0000160">
    <property type="term" value="P:phosphorelay signal transduction system"/>
    <property type="evidence" value="ECO:0007669"/>
    <property type="project" value="UniProtKB-UniRule"/>
</dbReference>
<name>A0AAE0E774_9ROSI</name>
<comment type="subcellular location">
    <subcellularLocation>
        <location evidence="4">Cytoplasm</location>
        <location evidence="4">Cytosol</location>
    </subcellularLocation>
    <subcellularLocation>
        <location evidence="4">Nucleus</location>
    </subcellularLocation>
</comment>
<comment type="caution">
    <text evidence="6">The sequence shown here is derived from an EMBL/GenBank/DDBJ whole genome shotgun (WGS) entry which is preliminary data.</text>
</comment>
<dbReference type="GO" id="GO:0043424">
    <property type="term" value="F:protein histidine kinase binding"/>
    <property type="evidence" value="ECO:0007669"/>
    <property type="project" value="UniProtKB-UniRule"/>
</dbReference>
<dbReference type="GO" id="GO:0009927">
    <property type="term" value="F:histidine phosphotransfer kinase activity"/>
    <property type="evidence" value="ECO:0007669"/>
    <property type="project" value="UniProtKB-UniRule"/>
</dbReference>
<feature type="domain" description="HPt" evidence="5">
    <location>
        <begin position="38"/>
        <end position="111"/>
    </location>
</feature>
<dbReference type="InterPro" id="IPR008207">
    <property type="entry name" value="Sig_transdc_His_kin_Hpt_dom"/>
</dbReference>
<organism evidence="6 7">
    <name type="scientific">Dipteronia sinensis</name>
    <dbReference type="NCBI Taxonomy" id="43782"/>
    <lineage>
        <taxon>Eukaryota</taxon>
        <taxon>Viridiplantae</taxon>
        <taxon>Streptophyta</taxon>
        <taxon>Embryophyta</taxon>
        <taxon>Tracheophyta</taxon>
        <taxon>Spermatophyta</taxon>
        <taxon>Magnoliopsida</taxon>
        <taxon>eudicotyledons</taxon>
        <taxon>Gunneridae</taxon>
        <taxon>Pentapetalae</taxon>
        <taxon>rosids</taxon>
        <taxon>malvids</taxon>
        <taxon>Sapindales</taxon>
        <taxon>Sapindaceae</taxon>
        <taxon>Hippocastanoideae</taxon>
        <taxon>Acereae</taxon>
        <taxon>Dipteronia</taxon>
    </lineage>
</organism>
<evidence type="ECO:0000313" key="7">
    <source>
        <dbReference type="Proteomes" id="UP001281410"/>
    </source>
</evidence>
<dbReference type="PANTHER" id="PTHR28242">
    <property type="entry name" value="PHOSPHORELAY INTERMEDIATE PROTEIN YPD1"/>
    <property type="match status" value="1"/>
</dbReference>
<dbReference type="InterPro" id="IPR045871">
    <property type="entry name" value="AHP1-5/YPD1"/>
</dbReference>
<evidence type="ECO:0000256" key="4">
    <source>
        <dbReference type="RuleBase" id="RU369004"/>
    </source>
</evidence>
<dbReference type="GO" id="GO:0009736">
    <property type="term" value="P:cytokinin-activated signaling pathway"/>
    <property type="evidence" value="ECO:0007669"/>
    <property type="project" value="UniProtKB-KW"/>
</dbReference>
<dbReference type="PANTHER" id="PTHR28242:SF41">
    <property type="entry name" value="HISTIDINE CONTAINING PHOSPHOTRANSFER PROTEIN"/>
    <property type="match status" value="1"/>
</dbReference>
<dbReference type="PROSITE" id="PS50894">
    <property type="entry name" value="HPT"/>
    <property type="match status" value="1"/>
</dbReference>
<evidence type="ECO:0000313" key="6">
    <source>
        <dbReference type="EMBL" id="KAK3217673.1"/>
    </source>
</evidence>
<dbReference type="SUPFAM" id="SSF47226">
    <property type="entry name" value="Histidine-containing phosphotransfer domain, HPT domain"/>
    <property type="match status" value="1"/>
</dbReference>
<dbReference type="AlphaFoldDB" id="A0AAE0E774"/>
<keyword evidence="1 4" id="KW-0932">Cytokinin signaling pathway</keyword>
<accession>A0AAE0E774</accession>
<comment type="caution">
    <text evidence="3">Lacks conserved residue(s) required for the propagation of feature annotation.</text>
</comment>
<dbReference type="GO" id="GO:0005634">
    <property type="term" value="C:nucleus"/>
    <property type="evidence" value="ECO:0007669"/>
    <property type="project" value="UniProtKB-SubCell"/>
</dbReference>
<keyword evidence="2 4" id="KW-0902">Two-component regulatory system</keyword>
<dbReference type="EMBL" id="JANJYJ010000004">
    <property type="protein sequence ID" value="KAK3217673.1"/>
    <property type="molecule type" value="Genomic_DNA"/>
</dbReference>